<sequence length="90" mass="8801">MPSAGDLATETPLGPLQSGLLRDAPDSASHGQGYQLGRGALAGAKDGTKGLGCLFGSFQGSDAGGAFGGRHGRAPEAVAGESLMVTGDGW</sequence>
<evidence type="ECO:0000256" key="1">
    <source>
        <dbReference type="SAM" id="MobiDB-lite"/>
    </source>
</evidence>
<dbReference type="Proteomes" id="UP000029492">
    <property type="component" value="Chromosome"/>
</dbReference>
<accession>A0A089Q992</accession>
<feature type="region of interest" description="Disordered" evidence="1">
    <location>
        <begin position="65"/>
        <end position="90"/>
    </location>
</feature>
<dbReference type="AlphaFoldDB" id="A0A089Q992"/>
<gene>
    <name evidence="2" type="ORF">MOC_3409</name>
</gene>
<organism evidence="2 3">
    <name type="scientific">Methylobacterium oryzae CBMB20</name>
    <dbReference type="NCBI Taxonomy" id="693986"/>
    <lineage>
        <taxon>Bacteria</taxon>
        <taxon>Pseudomonadati</taxon>
        <taxon>Pseudomonadota</taxon>
        <taxon>Alphaproteobacteria</taxon>
        <taxon>Hyphomicrobiales</taxon>
        <taxon>Methylobacteriaceae</taxon>
        <taxon>Methylobacterium</taxon>
    </lineage>
</organism>
<proteinExistence type="predicted"/>
<dbReference type="KEGG" id="mor:MOC_3409"/>
<evidence type="ECO:0000313" key="2">
    <source>
        <dbReference type="EMBL" id="AIQ91164.1"/>
    </source>
</evidence>
<dbReference type="HOGENOM" id="CLU_2437450_0_0_5"/>
<name>A0A089Q992_9HYPH</name>
<feature type="region of interest" description="Disordered" evidence="1">
    <location>
        <begin position="1"/>
        <end position="40"/>
    </location>
</feature>
<dbReference type="STRING" id="693986.MOC_3409"/>
<reference evidence="2 3" key="1">
    <citation type="journal article" date="2014" name="PLoS ONE">
        <title>Genome Information of Methylobacterium oryzae, a Plant-Probiotic Methylotroph in the Phyllosphere.</title>
        <authorList>
            <person name="Kwak M.J."/>
            <person name="Jeong H."/>
            <person name="Madhaiyan M."/>
            <person name="Lee Y."/>
            <person name="Sa T.M."/>
            <person name="Oh T.K."/>
            <person name="Kim J.F."/>
        </authorList>
    </citation>
    <scope>NUCLEOTIDE SEQUENCE [LARGE SCALE GENOMIC DNA]</scope>
    <source>
        <strain evidence="2 3">CBMB20</strain>
    </source>
</reference>
<evidence type="ECO:0000313" key="3">
    <source>
        <dbReference type="Proteomes" id="UP000029492"/>
    </source>
</evidence>
<dbReference type="EMBL" id="CP003811">
    <property type="protein sequence ID" value="AIQ91164.1"/>
    <property type="molecule type" value="Genomic_DNA"/>
</dbReference>
<protein>
    <submittedName>
        <fullName evidence="2">Protein of unassigned function</fullName>
    </submittedName>
</protein>
<keyword evidence="3" id="KW-1185">Reference proteome</keyword>